<dbReference type="OrthoDB" id="426982at2759"/>
<protein>
    <recommendedName>
        <fullName evidence="4">GH16 domain-containing protein</fullName>
    </recommendedName>
</protein>
<dbReference type="Gene3D" id="2.60.120.200">
    <property type="match status" value="1"/>
</dbReference>
<keyword evidence="2" id="KW-0812">Transmembrane</keyword>
<accession>A0A812HPE0</accession>
<feature type="transmembrane region" description="Helical" evidence="2">
    <location>
        <begin position="361"/>
        <end position="382"/>
    </location>
</feature>
<dbReference type="Pfam" id="PF26113">
    <property type="entry name" value="GH16_XgeA"/>
    <property type="match status" value="1"/>
</dbReference>
<dbReference type="InterPro" id="IPR050546">
    <property type="entry name" value="Glycosyl_Hydrlase_16"/>
</dbReference>
<reference evidence="5" key="1">
    <citation type="submission" date="2021-02" db="EMBL/GenBank/DDBJ databases">
        <authorList>
            <person name="Dougan E. K."/>
            <person name="Rhodes N."/>
            <person name="Thang M."/>
            <person name="Chan C."/>
        </authorList>
    </citation>
    <scope>NUCLEOTIDE SEQUENCE</scope>
</reference>
<dbReference type="PANTHER" id="PTHR10963:SF24">
    <property type="entry name" value="GLYCOSIDASE C21B10.07-RELATED"/>
    <property type="match status" value="1"/>
</dbReference>
<sequence>MHCASRSMLAVAITLATCWRSARGTLLSYKKMQSLMGRDFFSNFNFYTGADPTHGTVEFIDEATAWNEKLLSSSGSHVLIRSDNTTVLPEGQGRKALRIESKQRYNGGLFVIEMDHVPTGCGSWPAFWMFGDDAQHHWPRWGEFDIWETIHMQNYATTTLHTRKDCDQRAVNEGIDFEGQGWAVGTESNKAKNCFVHADAEYDNQGCGQKLQDGSAGPKFNSQGGGIFVAEWDPVVNKRLRTWFFPKTSKEYNELTVESRDTLDPDVFGMPNSFFTLNEKWCSSGHFHNMRMVFDVTFCGDYAGGTFQSSCPGVQMSCEEYVRTRPNAFSETFWSIRRLDVYQSDEATALWALEHPGPSPVFAILGALAAAALLGVVLYYYCSRQRMVAIGQALTAPVKADGKLQLPLQATRTGAGALVTSPSSRREVFIASEDSSGRAHAARPGEVEPAPPGLSLRRLWLLFCCASDSTLPPNQADGGTRPIGYDEVHPTSPTRTPSRTGEITPLPRQPALRKDGRAASGILVRAPSGALVDQDSGKVVVAAPSR</sequence>
<dbReference type="PANTHER" id="PTHR10963">
    <property type="entry name" value="GLYCOSYL HYDROLASE-RELATED"/>
    <property type="match status" value="1"/>
</dbReference>
<evidence type="ECO:0000259" key="4">
    <source>
        <dbReference type="PROSITE" id="PS51762"/>
    </source>
</evidence>
<dbReference type="SUPFAM" id="SSF49899">
    <property type="entry name" value="Concanavalin A-like lectins/glucanases"/>
    <property type="match status" value="1"/>
</dbReference>
<feature type="signal peptide" evidence="3">
    <location>
        <begin position="1"/>
        <end position="24"/>
    </location>
</feature>
<feature type="chain" id="PRO_5033015011" description="GH16 domain-containing protein" evidence="3">
    <location>
        <begin position="25"/>
        <end position="546"/>
    </location>
</feature>
<feature type="region of interest" description="Disordered" evidence="1">
    <location>
        <begin position="473"/>
        <end position="519"/>
    </location>
</feature>
<dbReference type="Proteomes" id="UP000604046">
    <property type="component" value="Unassembled WGS sequence"/>
</dbReference>
<dbReference type="GO" id="GO:0009251">
    <property type="term" value="P:glucan catabolic process"/>
    <property type="evidence" value="ECO:0007669"/>
    <property type="project" value="TreeGrafter"/>
</dbReference>
<feature type="domain" description="GH16" evidence="4">
    <location>
        <begin position="22"/>
        <end position="311"/>
    </location>
</feature>
<comment type="caution">
    <text evidence="5">The sequence shown here is derived from an EMBL/GenBank/DDBJ whole genome shotgun (WGS) entry which is preliminary data.</text>
</comment>
<feature type="compositionally biased region" description="Low complexity" evidence="1">
    <location>
        <begin position="490"/>
        <end position="500"/>
    </location>
</feature>
<keyword evidence="2" id="KW-0472">Membrane</keyword>
<evidence type="ECO:0000313" key="6">
    <source>
        <dbReference type="Proteomes" id="UP000604046"/>
    </source>
</evidence>
<dbReference type="PROSITE" id="PS51762">
    <property type="entry name" value="GH16_2"/>
    <property type="match status" value="1"/>
</dbReference>
<gene>
    <name evidence="5" type="ORF">SNAT2548_LOCUS1817</name>
</gene>
<keyword evidence="6" id="KW-1185">Reference proteome</keyword>
<evidence type="ECO:0000313" key="5">
    <source>
        <dbReference type="EMBL" id="CAE6957562.1"/>
    </source>
</evidence>
<dbReference type="AlphaFoldDB" id="A0A812HPE0"/>
<keyword evidence="3" id="KW-0732">Signal</keyword>
<evidence type="ECO:0000256" key="3">
    <source>
        <dbReference type="SAM" id="SignalP"/>
    </source>
</evidence>
<keyword evidence="2" id="KW-1133">Transmembrane helix</keyword>
<name>A0A812HPE0_9DINO</name>
<dbReference type="EMBL" id="CAJNDS010000103">
    <property type="protein sequence ID" value="CAE6957562.1"/>
    <property type="molecule type" value="Genomic_DNA"/>
</dbReference>
<dbReference type="InterPro" id="IPR000757">
    <property type="entry name" value="Beta-glucanase-like"/>
</dbReference>
<organism evidence="5 6">
    <name type="scientific">Symbiodinium natans</name>
    <dbReference type="NCBI Taxonomy" id="878477"/>
    <lineage>
        <taxon>Eukaryota</taxon>
        <taxon>Sar</taxon>
        <taxon>Alveolata</taxon>
        <taxon>Dinophyceae</taxon>
        <taxon>Suessiales</taxon>
        <taxon>Symbiodiniaceae</taxon>
        <taxon>Symbiodinium</taxon>
    </lineage>
</organism>
<evidence type="ECO:0000256" key="1">
    <source>
        <dbReference type="SAM" id="MobiDB-lite"/>
    </source>
</evidence>
<dbReference type="InterPro" id="IPR013320">
    <property type="entry name" value="ConA-like_dom_sf"/>
</dbReference>
<evidence type="ECO:0000256" key="2">
    <source>
        <dbReference type="SAM" id="Phobius"/>
    </source>
</evidence>
<dbReference type="GO" id="GO:0004553">
    <property type="term" value="F:hydrolase activity, hydrolyzing O-glycosyl compounds"/>
    <property type="evidence" value="ECO:0007669"/>
    <property type="project" value="InterPro"/>
</dbReference>
<proteinExistence type="predicted"/>